<organism evidence="2 3">
    <name type="scientific">Neolewinella aquimaris</name>
    <dbReference type="NCBI Taxonomy" id="1835722"/>
    <lineage>
        <taxon>Bacteria</taxon>
        <taxon>Pseudomonadati</taxon>
        <taxon>Bacteroidota</taxon>
        <taxon>Saprospiria</taxon>
        <taxon>Saprospirales</taxon>
        <taxon>Lewinellaceae</taxon>
        <taxon>Neolewinella</taxon>
    </lineage>
</organism>
<gene>
    <name evidence="2" type="ORF">GGR28_001323</name>
</gene>
<comment type="caution">
    <text evidence="2">The sequence shown here is derived from an EMBL/GenBank/DDBJ whole genome shotgun (WGS) entry which is preliminary data.</text>
</comment>
<dbReference type="Proteomes" id="UP000576209">
    <property type="component" value="Unassembled WGS sequence"/>
</dbReference>
<keyword evidence="3" id="KW-1185">Reference proteome</keyword>
<name>A0A840E0P8_9BACT</name>
<reference evidence="2 3" key="1">
    <citation type="submission" date="2020-08" db="EMBL/GenBank/DDBJ databases">
        <title>Genomic Encyclopedia of Type Strains, Phase IV (KMG-IV): sequencing the most valuable type-strain genomes for metagenomic binning, comparative biology and taxonomic classification.</title>
        <authorList>
            <person name="Goeker M."/>
        </authorList>
    </citation>
    <scope>NUCLEOTIDE SEQUENCE [LARGE SCALE GENOMIC DNA]</scope>
    <source>
        <strain evidence="2 3">DSM 105137</strain>
    </source>
</reference>
<dbReference type="InterPro" id="IPR016181">
    <property type="entry name" value="Acyl_CoA_acyltransferase"/>
</dbReference>
<dbReference type="Gene3D" id="3.40.630.30">
    <property type="match status" value="1"/>
</dbReference>
<dbReference type="EMBL" id="JACIFF010000002">
    <property type="protein sequence ID" value="MBB4078710.1"/>
    <property type="molecule type" value="Genomic_DNA"/>
</dbReference>
<dbReference type="InterPro" id="IPR038740">
    <property type="entry name" value="BioF2-like_GNAT_dom"/>
</dbReference>
<evidence type="ECO:0000259" key="1">
    <source>
        <dbReference type="Pfam" id="PF13480"/>
    </source>
</evidence>
<evidence type="ECO:0000313" key="3">
    <source>
        <dbReference type="Proteomes" id="UP000576209"/>
    </source>
</evidence>
<sequence length="382" mass="43543">MENLSDWQLTLYDDVREITLSWPEPRRLDNFWLRAPTLAFLNSHPQGMTTEAVILTHTPSGRRILLSVQSFYFRLGAQVSETAKGLTSRWNFRRRILAPLTSKVLVIGQLLTSGDLAQEGTEWLSGRELAHLLSATTDTLLAERPGYRAVLVKDVCRADSVGERELSRRGFTTLPVDPVMVLDLQEWNSVEEYQLSLTSKYRVRYRRARSKLGKLTRRRIQHSEAEDRLEAMYALYRETTSGAAFNLTALTPAYLSWLVRVGEVHGYFTPDGQLVGFTSAIANGPLYQAHYLGLRESYKYSHHLYHNMLFDLLEDALSGGYRELDYGRTAPEIKSSIGAEPRRFATQLRLCSPVVNALVPRFVPAVFEAKGWVQRNPFRRGE</sequence>
<evidence type="ECO:0000313" key="2">
    <source>
        <dbReference type="EMBL" id="MBB4078710.1"/>
    </source>
</evidence>
<protein>
    <recommendedName>
        <fullName evidence="1">BioF2-like acetyltransferase domain-containing protein</fullName>
    </recommendedName>
</protein>
<accession>A0A840E0P8</accession>
<dbReference type="AlphaFoldDB" id="A0A840E0P8"/>
<feature type="domain" description="BioF2-like acetyltransferase" evidence="1">
    <location>
        <begin position="199"/>
        <end position="331"/>
    </location>
</feature>
<proteinExistence type="predicted"/>
<dbReference type="SUPFAM" id="SSF55729">
    <property type="entry name" value="Acyl-CoA N-acyltransferases (Nat)"/>
    <property type="match status" value="1"/>
</dbReference>
<dbReference type="Pfam" id="PF13480">
    <property type="entry name" value="Acetyltransf_6"/>
    <property type="match status" value="1"/>
</dbReference>
<dbReference type="RefSeq" id="WP_183494943.1">
    <property type="nucleotide sequence ID" value="NZ_JACIFF010000002.1"/>
</dbReference>